<keyword evidence="3" id="KW-0813">Transport</keyword>
<comment type="subcellular location">
    <subcellularLocation>
        <location evidence="1">Cytoplasm</location>
    </subcellularLocation>
</comment>
<sequence>MSAMNFLKGVADLIVPVLSKSQFQEKGVLTPDEFVRAGDELTYRCPSWSWVSATGSSRKSYLPKNKQYLVTRNVPSLARLGDQAMEGNGEHVVEQSADDIDGWVATHIDRIEPEIPDITTNDHSRSTESRDKASEYEEENDESGIDAQVFIHRANHAVIRTRTYDLTITYDKFYQTPRVWLFGYDEDRNPLSPGQIMDEISSDHANKTVTVEAHPHISRVSCASIHPCKHASVMKIIIDRAVESGRQPKVTAYMFWFLKLISAVIPTIQYDFTNDID</sequence>
<evidence type="ECO:0000256" key="8">
    <source>
        <dbReference type="SAM" id="MobiDB-lite"/>
    </source>
</evidence>
<keyword evidence="4" id="KW-0963">Cytoplasm</keyword>
<accession>A0A0H5RDK9</accession>
<evidence type="ECO:0000256" key="5">
    <source>
        <dbReference type="ARBA" id="ARBA00022786"/>
    </source>
</evidence>
<dbReference type="PANTHER" id="PTHR12866">
    <property type="entry name" value="UBIQUITIN-LIKE-CONJUGATING ENZYME ATG3"/>
    <property type="match status" value="1"/>
</dbReference>
<keyword evidence="6" id="KW-0653">Protein transport</keyword>
<comment type="similarity">
    <text evidence="2">Belongs to the ATG3 family.</text>
</comment>
<dbReference type="GO" id="GO:0015031">
    <property type="term" value="P:protein transport"/>
    <property type="evidence" value="ECO:0007669"/>
    <property type="project" value="UniProtKB-KW"/>
</dbReference>
<keyword evidence="7" id="KW-0072">Autophagy</keyword>
<dbReference type="InterPro" id="IPR007135">
    <property type="entry name" value="Atg3/Atg10"/>
</dbReference>
<feature type="compositionally biased region" description="Basic and acidic residues" evidence="8">
    <location>
        <begin position="120"/>
        <end position="135"/>
    </location>
</feature>
<protein>
    <submittedName>
        <fullName evidence="9">Uncharacterized protein</fullName>
    </submittedName>
</protein>
<dbReference type="GO" id="GO:0005829">
    <property type="term" value="C:cytosol"/>
    <property type="evidence" value="ECO:0007669"/>
    <property type="project" value="TreeGrafter"/>
</dbReference>
<dbReference type="Pfam" id="PF03987">
    <property type="entry name" value="Autophagy_act_C"/>
    <property type="match status" value="1"/>
</dbReference>
<evidence type="ECO:0000256" key="7">
    <source>
        <dbReference type="ARBA" id="ARBA00023006"/>
    </source>
</evidence>
<evidence type="ECO:0000256" key="3">
    <source>
        <dbReference type="ARBA" id="ARBA00022448"/>
    </source>
</evidence>
<dbReference type="GO" id="GO:0061723">
    <property type="term" value="P:glycophagy"/>
    <property type="evidence" value="ECO:0007669"/>
    <property type="project" value="TreeGrafter"/>
</dbReference>
<keyword evidence="5" id="KW-0833">Ubl conjugation pathway</keyword>
<dbReference type="GO" id="GO:0019776">
    <property type="term" value="F:Atg8-family ligase activity"/>
    <property type="evidence" value="ECO:0007669"/>
    <property type="project" value="TreeGrafter"/>
</dbReference>
<dbReference type="EMBL" id="HACM01011389">
    <property type="protein sequence ID" value="CRZ11831.1"/>
    <property type="molecule type" value="Transcribed_RNA"/>
</dbReference>
<dbReference type="GO" id="GO:0000045">
    <property type="term" value="P:autophagosome assembly"/>
    <property type="evidence" value="ECO:0007669"/>
    <property type="project" value="TreeGrafter"/>
</dbReference>
<evidence type="ECO:0000313" key="9">
    <source>
        <dbReference type="EMBL" id="CRZ11831.1"/>
    </source>
</evidence>
<dbReference type="GO" id="GO:0044804">
    <property type="term" value="P:nucleophagy"/>
    <property type="evidence" value="ECO:0007669"/>
    <property type="project" value="TreeGrafter"/>
</dbReference>
<feature type="region of interest" description="Disordered" evidence="8">
    <location>
        <begin position="114"/>
        <end position="143"/>
    </location>
</feature>
<reference evidence="9" key="1">
    <citation type="submission" date="2015-04" db="EMBL/GenBank/DDBJ databases">
        <title>The genome sequence of the plant pathogenic Rhizarian Plasmodiophora brassicae reveals insights in its biotrophic life cycle and the origin of chitin synthesis.</title>
        <authorList>
            <person name="Schwelm A."/>
            <person name="Fogelqvist J."/>
            <person name="Knaust A."/>
            <person name="Julke S."/>
            <person name="Lilja T."/>
            <person name="Dhandapani V."/>
            <person name="Bonilla-Rosso G."/>
            <person name="Karlsson M."/>
            <person name="Shevchenko A."/>
            <person name="Choi S.R."/>
            <person name="Kim H.G."/>
            <person name="Park J.Y."/>
            <person name="Lim Y.P."/>
            <person name="Ludwig-Muller J."/>
            <person name="Dixelius C."/>
        </authorList>
    </citation>
    <scope>NUCLEOTIDE SEQUENCE</scope>
    <source>
        <tissue evidence="9">Potato root galls</tissue>
    </source>
</reference>
<evidence type="ECO:0000256" key="4">
    <source>
        <dbReference type="ARBA" id="ARBA00022490"/>
    </source>
</evidence>
<dbReference type="PANTHER" id="PTHR12866:SF2">
    <property type="entry name" value="UBIQUITIN-LIKE-CONJUGATING ENZYME ATG3"/>
    <property type="match status" value="1"/>
</dbReference>
<dbReference type="GO" id="GO:0000407">
    <property type="term" value="C:phagophore assembly site"/>
    <property type="evidence" value="ECO:0007669"/>
    <property type="project" value="TreeGrafter"/>
</dbReference>
<dbReference type="AlphaFoldDB" id="A0A0H5RDK9"/>
<proteinExistence type="inferred from homology"/>
<name>A0A0H5RDK9_9EUKA</name>
<evidence type="ECO:0000256" key="2">
    <source>
        <dbReference type="ARBA" id="ARBA00007683"/>
    </source>
</evidence>
<evidence type="ECO:0000256" key="1">
    <source>
        <dbReference type="ARBA" id="ARBA00004496"/>
    </source>
</evidence>
<evidence type="ECO:0000256" key="6">
    <source>
        <dbReference type="ARBA" id="ARBA00022927"/>
    </source>
</evidence>
<dbReference type="GO" id="GO:0000422">
    <property type="term" value="P:autophagy of mitochondrion"/>
    <property type="evidence" value="ECO:0007669"/>
    <property type="project" value="TreeGrafter"/>
</dbReference>
<organism evidence="9">
    <name type="scientific">Spongospora subterranea</name>
    <dbReference type="NCBI Taxonomy" id="70186"/>
    <lineage>
        <taxon>Eukaryota</taxon>
        <taxon>Sar</taxon>
        <taxon>Rhizaria</taxon>
        <taxon>Endomyxa</taxon>
        <taxon>Phytomyxea</taxon>
        <taxon>Plasmodiophorida</taxon>
        <taxon>Plasmodiophoridae</taxon>
        <taxon>Spongospora</taxon>
    </lineage>
</organism>
<dbReference type="Gene3D" id="3.30.1460.50">
    <property type="match status" value="1"/>
</dbReference>